<evidence type="ECO:0000256" key="3">
    <source>
        <dbReference type="ARBA" id="ARBA00022475"/>
    </source>
</evidence>
<feature type="transmembrane region" description="Helical" evidence="7">
    <location>
        <begin position="132"/>
        <end position="155"/>
    </location>
</feature>
<feature type="transmembrane region" description="Helical" evidence="7">
    <location>
        <begin position="12"/>
        <end position="34"/>
    </location>
</feature>
<feature type="transmembrane region" description="Helical" evidence="7">
    <location>
        <begin position="370"/>
        <end position="389"/>
    </location>
</feature>
<dbReference type="InterPro" id="IPR001958">
    <property type="entry name" value="Tet-R_TetA/multi-R_MdtG-like"/>
</dbReference>
<dbReference type="PANTHER" id="PTHR23517">
    <property type="entry name" value="RESISTANCE PROTEIN MDTM, PUTATIVE-RELATED-RELATED"/>
    <property type="match status" value="1"/>
</dbReference>
<dbReference type="AlphaFoldDB" id="A0A0R1F1N4"/>
<dbReference type="SUPFAM" id="SSF103473">
    <property type="entry name" value="MFS general substrate transporter"/>
    <property type="match status" value="1"/>
</dbReference>
<keyword evidence="5 7" id="KW-1133">Transmembrane helix</keyword>
<feature type="transmembrane region" description="Helical" evidence="7">
    <location>
        <begin position="75"/>
        <end position="95"/>
    </location>
</feature>
<keyword evidence="2" id="KW-0813">Transport</keyword>
<feature type="transmembrane region" description="Helical" evidence="7">
    <location>
        <begin position="210"/>
        <end position="229"/>
    </location>
</feature>
<gene>
    <name evidence="9" type="ORF">FD51_GL002649</name>
</gene>
<proteinExistence type="predicted"/>
<evidence type="ECO:0000256" key="5">
    <source>
        <dbReference type="ARBA" id="ARBA00022989"/>
    </source>
</evidence>
<dbReference type="InterPro" id="IPR036259">
    <property type="entry name" value="MFS_trans_sf"/>
</dbReference>
<feature type="transmembrane region" description="Helical" evidence="7">
    <location>
        <begin position="249"/>
        <end position="268"/>
    </location>
</feature>
<dbReference type="eggNOG" id="COG2814">
    <property type="taxonomic scope" value="Bacteria"/>
</dbReference>
<feature type="transmembrane region" description="Helical" evidence="7">
    <location>
        <begin position="347"/>
        <end position="364"/>
    </location>
</feature>
<feature type="domain" description="Major facilitator superfamily (MFS) profile" evidence="8">
    <location>
        <begin position="206"/>
        <end position="399"/>
    </location>
</feature>
<reference evidence="9 10" key="1">
    <citation type="journal article" date="2015" name="Genome Announc.">
        <title>Expanding the biotechnology potential of lactobacilli through comparative genomics of 213 strains and associated genera.</title>
        <authorList>
            <person name="Sun Z."/>
            <person name="Harris H.M."/>
            <person name="McCann A."/>
            <person name="Guo C."/>
            <person name="Argimon S."/>
            <person name="Zhang W."/>
            <person name="Yang X."/>
            <person name="Jeffery I.B."/>
            <person name="Cooney J.C."/>
            <person name="Kagawa T.F."/>
            <person name="Liu W."/>
            <person name="Song Y."/>
            <person name="Salvetti E."/>
            <person name="Wrobel A."/>
            <person name="Rasinkangas P."/>
            <person name="Parkhill J."/>
            <person name="Rea M.C."/>
            <person name="O'Sullivan O."/>
            <person name="Ritari J."/>
            <person name="Douillard F.P."/>
            <person name="Paul Ross R."/>
            <person name="Yang R."/>
            <person name="Briner A.E."/>
            <person name="Felis G.E."/>
            <person name="de Vos W.M."/>
            <person name="Barrangou R."/>
            <person name="Klaenhammer T.R."/>
            <person name="Caufield P.W."/>
            <person name="Cui Y."/>
            <person name="Zhang H."/>
            <person name="O'Toole P.W."/>
        </authorList>
    </citation>
    <scope>NUCLEOTIDE SEQUENCE [LARGE SCALE GENOMIC DNA]</scope>
    <source>
        <strain evidence="9 10">DSM 20178</strain>
    </source>
</reference>
<dbReference type="CDD" id="cd17329">
    <property type="entry name" value="MFS_MdtH_MDR_like"/>
    <property type="match status" value="1"/>
</dbReference>
<keyword evidence="3" id="KW-1003">Cell membrane</keyword>
<feature type="transmembrane region" description="Helical" evidence="7">
    <location>
        <begin position="101"/>
        <end position="120"/>
    </location>
</feature>
<evidence type="ECO:0000259" key="8">
    <source>
        <dbReference type="PROSITE" id="PS50850"/>
    </source>
</evidence>
<dbReference type="PATRIC" id="fig|1423816.3.peg.2756"/>
<feature type="transmembrane region" description="Helical" evidence="7">
    <location>
        <begin position="303"/>
        <end position="326"/>
    </location>
</feature>
<dbReference type="Gene3D" id="1.20.1250.20">
    <property type="entry name" value="MFS general substrate transporter like domains"/>
    <property type="match status" value="2"/>
</dbReference>
<dbReference type="GO" id="GO:0005886">
    <property type="term" value="C:plasma membrane"/>
    <property type="evidence" value="ECO:0007669"/>
    <property type="project" value="UniProtKB-SubCell"/>
</dbReference>
<dbReference type="GO" id="GO:0022857">
    <property type="term" value="F:transmembrane transporter activity"/>
    <property type="evidence" value="ECO:0007669"/>
    <property type="project" value="InterPro"/>
</dbReference>
<evidence type="ECO:0000256" key="2">
    <source>
        <dbReference type="ARBA" id="ARBA00022448"/>
    </source>
</evidence>
<sequence length="399" mass="44252">MLMAHEIRLRWLLTGALLSSIGMSFIWPLTSIYLHNRLGISLTVIGIVLLLNSLGSVIGSIVGGRLYDQGDPYRLTLFGVGLTGLVLIGLTVWHGWPAYCIWLTLLGIGSGWNITMVNSLGTSLRSKDGRYVFTMLYFAQNVGVVIGTALVGFVYDISVTLLFLIAVILYSLFFTVVLTKFRPAAKIPQAQPKEVTATAEKPSLPAANKLMLTTFFFALLVFWLMYQQWSSNLSVYMTSLGIPLRNYSFLWTLNAALIVVIQLFLNWFNEHVNGIRIIYQILFGLVMVAISFLILITARTYSFFVIAMIALTTGEATASPAIPALVNDLTPRAIKGRYQGFVNSWGSVGRALGPLFGGLVIDWLSYRSLFIIAAIGVFTLVAILLSIWLKTRHDLVRYQ</sequence>
<evidence type="ECO:0000313" key="9">
    <source>
        <dbReference type="EMBL" id="KRK12519.1"/>
    </source>
</evidence>
<name>A0A0R1F1N4_LACZE</name>
<feature type="transmembrane region" description="Helical" evidence="7">
    <location>
        <begin position="161"/>
        <end position="179"/>
    </location>
</feature>
<dbReference type="InterPro" id="IPR020846">
    <property type="entry name" value="MFS_dom"/>
</dbReference>
<dbReference type="PRINTS" id="PR01035">
    <property type="entry name" value="TCRTETA"/>
</dbReference>
<comment type="subcellular location">
    <subcellularLocation>
        <location evidence="1">Cell membrane</location>
        <topology evidence="1">Multi-pass membrane protein</topology>
    </subcellularLocation>
</comment>
<evidence type="ECO:0000256" key="6">
    <source>
        <dbReference type="ARBA" id="ARBA00023136"/>
    </source>
</evidence>
<evidence type="ECO:0000256" key="1">
    <source>
        <dbReference type="ARBA" id="ARBA00004651"/>
    </source>
</evidence>
<organism evidence="9 10">
    <name type="scientific">Lacticaseibacillus zeae DSM 20178 = KCTC 3804</name>
    <dbReference type="NCBI Taxonomy" id="1423816"/>
    <lineage>
        <taxon>Bacteria</taxon>
        <taxon>Bacillati</taxon>
        <taxon>Bacillota</taxon>
        <taxon>Bacilli</taxon>
        <taxon>Lactobacillales</taxon>
        <taxon>Lactobacillaceae</taxon>
        <taxon>Lacticaseibacillus</taxon>
    </lineage>
</organism>
<keyword evidence="4 7" id="KW-0812">Transmembrane</keyword>
<dbReference type="EMBL" id="AZCT01000006">
    <property type="protein sequence ID" value="KRK12519.1"/>
    <property type="molecule type" value="Genomic_DNA"/>
</dbReference>
<dbReference type="InterPro" id="IPR011701">
    <property type="entry name" value="MFS"/>
</dbReference>
<protein>
    <submittedName>
        <fullName evidence="9">MFS superfamily transporter</fullName>
    </submittedName>
</protein>
<feature type="transmembrane region" description="Helical" evidence="7">
    <location>
        <begin position="277"/>
        <end position="297"/>
    </location>
</feature>
<evidence type="ECO:0000313" key="10">
    <source>
        <dbReference type="Proteomes" id="UP000051984"/>
    </source>
</evidence>
<dbReference type="InterPro" id="IPR050171">
    <property type="entry name" value="MFS_Transporters"/>
</dbReference>
<evidence type="ECO:0000256" key="4">
    <source>
        <dbReference type="ARBA" id="ARBA00022692"/>
    </source>
</evidence>
<evidence type="ECO:0000256" key="7">
    <source>
        <dbReference type="SAM" id="Phobius"/>
    </source>
</evidence>
<dbReference type="Pfam" id="PF07690">
    <property type="entry name" value="MFS_1"/>
    <property type="match status" value="1"/>
</dbReference>
<dbReference type="PROSITE" id="PS50850">
    <property type="entry name" value="MFS"/>
    <property type="match status" value="1"/>
</dbReference>
<accession>A0A0R1F1N4</accession>
<comment type="caution">
    <text evidence="9">The sequence shown here is derived from an EMBL/GenBank/DDBJ whole genome shotgun (WGS) entry which is preliminary data.</text>
</comment>
<dbReference type="PANTHER" id="PTHR23517:SF10">
    <property type="entry name" value="MAJOR FACILITATOR SUPERFAMILY (MFS) PROFILE DOMAIN-CONTAINING PROTEIN"/>
    <property type="match status" value="1"/>
</dbReference>
<feature type="transmembrane region" description="Helical" evidence="7">
    <location>
        <begin position="40"/>
        <end position="63"/>
    </location>
</feature>
<keyword evidence="6 7" id="KW-0472">Membrane</keyword>
<dbReference type="Proteomes" id="UP000051984">
    <property type="component" value="Unassembled WGS sequence"/>
</dbReference>